<dbReference type="EMBL" id="QQAZ01000017">
    <property type="protein sequence ID" value="RDI44513.1"/>
    <property type="molecule type" value="Genomic_DNA"/>
</dbReference>
<organism evidence="1 2">
    <name type="scientific">Nocardia mexicana</name>
    <dbReference type="NCBI Taxonomy" id="279262"/>
    <lineage>
        <taxon>Bacteria</taxon>
        <taxon>Bacillati</taxon>
        <taxon>Actinomycetota</taxon>
        <taxon>Actinomycetes</taxon>
        <taxon>Mycobacteriales</taxon>
        <taxon>Nocardiaceae</taxon>
        <taxon>Nocardia</taxon>
    </lineage>
</organism>
<dbReference type="AlphaFoldDB" id="A0A370GRD7"/>
<evidence type="ECO:0000313" key="2">
    <source>
        <dbReference type="Proteomes" id="UP000255355"/>
    </source>
</evidence>
<dbReference type="Proteomes" id="UP000255355">
    <property type="component" value="Unassembled WGS sequence"/>
</dbReference>
<proteinExistence type="predicted"/>
<dbReference type="STRING" id="1210089.GCA_001613165_08054"/>
<comment type="caution">
    <text evidence="1">The sequence shown here is derived from an EMBL/GenBank/DDBJ whole genome shotgun (WGS) entry which is preliminary data.</text>
</comment>
<reference evidence="1 2" key="1">
    <citation type="submission" date="2018-07" db="EMBL/GenBank/DDBJ databases">
        <title>Genomic Encyclopedia of Type Strains, Phase IV (KMG-IV): sequencing the most valuable type-strain genomes for metagenomic binning, comparative biology and taxonomic classification.</title>
        <authorList>
            <person name="Goeker M."/>
        </authorList>
    </citation>
    <scope>NUCLEOTIDE SEQUENCE [LARGE SCALE GENOMIC DNA]</scope>
    <source>
        <strain evidence="1 2">DSM 44952</strain>
    </source>
</reference>
<accession>A0A370GRD7</accession>
<keyword evidence="2" id="KW-1185">Reference proteome</keyword>
<name>A0A370GRD7_9NOCA</name>
<gene>
    <name evidence="1" type="ORF">DFR68_117130</name>
</gene>
<protein>
    <submittedName>
        <fullName evidence="1">Uncharacterized protein</fullName>
    </submittedName>
</protein>
<sequence length="123" mass="13302">MRHQPTALGWVDPVVSSSLEWDAAQVRRLARRLGYVLVWPPDVSLIPLIDRVRAADVDAVITPALSHLDVVALHAVMAVADVETVSPRMSFARWALIPLTGVRACKAVEAAGHARDTHGKAAK</sequence>
<evidence type="ECO:0000313" key="1">
    <source>
        <dbReference type="EMBL" id="RDI44513.1"/>
    </source>
</evidence>